<feature type="domain" description="NADP-dependent oxidoreductase" evidence="2">
    <location>
        <begin position="23"/>
        <end position="317"/>
    </location>
</feature>
<dbReference type="GO" id="GO:0005737">
    <property type="term" value="C:cytoplasm"/>
    <property type="evidence" value="ECO:0007669"/>
    <property type="project" value="TreeGrafter"/>
</dbReference>
<dbReference type="PANTHER" id="PTHR43625">
    <property type="entry name" value="AFLATOXIN B1 ALDEHYDE REDUCTASE"/>
    <property type="match status" value="1"/>
</dbReference>
<dbReference type="InterPro" id="IPR036812">
    <property type="entry name" value="NAD(P)_OxRdtase_dom_sf"/>
</dbReference>
<dbReference type="STRING" id="765440.A0A0C3AV02"/>
<proteinExistence type="predicted"/>
<dbReference type="PANTHER" id="PTHR43625:SF40">
    <property type="entry name" value="ALDO-KETO REDUCTASE YAKC [NADP(+)]"/>
    <property type="match status" value="1"/>
</dbReference>
<dbReference type="InterPro" id="IPR023210">
    <property type="entry name" value="NADP_OxRdtase_dom"/>
</dbReference>
<evidence type="ECO:0000313" key="4">
    <source>
        <dbReference type="Proteomes" id="UP000054166"/>
    </source>
</evidence>
<keyword evidence="1" id="KW-0560">Oxidoreductase</keyword>
<evidence type="ECO:0000256" key="1">
    <source>
        <dbReference type="ARBA" id="ARBA00023002"/>
    </source>
</evidence>
<dbReference type="InterPro" id="IPR020471">
    <property type="entry name" value="AKR"/>
</dbReference>
<protein>
    <recommendedName>
        <fullName evidence="2">NADP-dependent oxidoreductase domain-containing protein</fullName>
    </recommendedName>
</protein>
<dbReference type="SUPFAM" id="SSF51430">
    <property type="entry name" value="NAD(P)-linked oxidoreductase"/>
    <property type="match status" value="1"/>
</dbReference>
<reference evidence="3 4" key="1">
    <citation type="submission" date="2014-04" db="EMBL/GenBank/DDBJ databases">
        <authorList>
            <consortium name="DOE Joint Genome Institute"/>
            <person name="Kuo A."/>
            <person name="Tarkka M."/>
            <person name="Buscot F."/>
            <person name="Kohler A."/>
            <person name="Nagy L.G."/>
            <person name="Floudas D."/>
            <person name="Copeland A."/>
            <person name="Barry K.W."/>
            <person name="Cichocki N."/>
            <person name="Veneault-Fourrey C."/>
            <person name="LaButti K."/>
            <person name="Lindquist E.A."/>
            <person name="Lipzen A."/>
            <person name="Lundell T."/>
            <person name="Morin E."/>
            <person name="Murat C."/>
            <person name="Sun H."/>
            <person name="Tunlid A."/>
            <person name="Henrissat B."/>
            <person name="Grigoriev I.V."/>
            <person name="Hibbett D.S."/>
            <person name="Martin F."/>
            <person name="Nordberg H.P."/>
            <person name="Cantor M.N."/>
            <person name="Hua S.X."/>
        </authorList>
    </citation>
    <scope>NUCLEOTIDE SEQUENCE [LARGE SCALE GENOMIC DNA]</scope>
    <source>
        <strain evidence="3 4">F 1598</strain>
    </source>
</reference>
<dbReference type="OrthoDB" id="37537at2759"/>
<dbReference type="AlphaFoldDB" id="A0A0C3AV02"/>
<dbReference type="Pfam" id="PF00248">
    <property type="entry name" value="Aldo_ket_red"/>
    <property type="match status" value="1"/>
</dbReference>
<keyword evidence="4" id="KW-1185">Reference proteome</keyword>
<dbReference type="InParanoid" id="A0A0C3AV02"/>
<dbReference type="HOGENOM" id="CLU_023205_2_1_1"/>
<name>A0A0C3AV02_PILCF</name>
<evidence type="ECO:0000313" key="3">
    <source>
        <dbReference type="EMBL" id="KIM77768.1"/>
    </source>
</evidence>
<organism evidence="3 4">
    <name type="scientific">Piloderma croceum (strain F 1598)</name>
    <dbReference type="NCBI Taxonomy" id="765440"/>
    <lineage>
        <taxon>Eukaryota</taxon>
        <taxon>Fungi</taxon>
        <taxon>Dikarya</taxon>
        <taxon>Basidiomycota</taxon>
        <taxon>Agaricomycotina</taxon>
        <taxon>Agaricomycetes</taxon>
        <taxon>Agaricomycetidae</taxon>
        <taxon>Atheliales</taxon>
        <taxon>Atheliaceae</taxon>
        <taxon>Piloderma</taxon>
    </lineage>
</organism>
<dbReference type="Proteomes" id="UP000054166">
    <property type="component" value="Unassembled WGS sequence"/>
</dbReference>
<sequence>MTTKKFNIPIQPFGRDGPKLPQLGFGTMGLSAFYAGAPPREEAFKVLDYAADSGCTFWDTSDIYGDSEDLLGDWFKKSGRRNEIFLATKFGYKIGESGNLEIEGTAEYVHSACEKSLKRLGVSTIDLYQQHRVDTNIPIEITVKAMAELVKAGKVRYLGLSECSAATLRRAHAVHPITSVQVEYSPFSLDIEHEKNNLLATCRELGVAVMAYSPLSRGLLTGTMRKYEDIPDDDFRKILPRFSKENFHKNLELVDKLDGIAKAKGVSSAELVLAWVMAQGKDIFPIPGTKQIKYLEQNLASVNVKLTAAEEAEIRTVVNAADVVGDRYRSDSARLTYLDSVPL</sequence>
<dbReference type="GO" id="GO:0016491">
    <property type="term" value="F:oxidoreductase activity"/>
    <property type="evidence" value="ECO:0007669"/>
    <property type="project" value="UniProtKB-KW"/>
</dbReference>
<reference evidence="4" key="2">
    <citation type="submission" date="2015-01" db="EMBL/GenBank/DDBJ databases">
        <title>Evolutionary Origins and Diversification of the Mycorrhizal Mutualists.</title>
        <authorList>
            <consortium name="DOE Joint Genome Institute"/>
            <consortium name="Mycorrhizal Genomics Consortium"/>
            <person name="Kohler A."/>
            <person name="Kuo A."/>
            <person name="Nagy L.G."/>
            <person name="Floudas D."/>
            <person name="Copeland A."/>
            <person name="Barry K.W."/>
            <person name="Cichocki N."/>
            <person name="Veneault-Fourrey C."/>
            <person name="LaButti K."/>
            <person name="Lindquist E.A."/>
            <person name="Lipzen A."/>
            <person name="Lundell T."/>
            <person name="Morin E."/>
            <person name="Murat C."/>
            <person name="Riley R."/>
            <person name="Ohm R."/>
            <person name="Sun H."/>
            <person name="Tunlid A."/>
            <person name="Henrissat B."/>
            <person name="Grigoriev I.V."/>
            <person name="Hibbett D.S."/>
            <person name="Martin F."/>
        </authorList>
    </citation>
    <scope>NUCLEOTIDE SEQUENCE [LARGE SCALE GENOMIC DNA]</scope>
    <source>
        <strain evidence="4">F 1598</strain>
    </source>
</reference>
<dbReference type="PRINTS" id="PR00069">
    <property type="entry name" value="ALDKETRDTASE"/>
</dbReference>
<dbReference type="Gene3D" id="3.20.20.100">
    <property type="entry name" value="NADP-dependent oxidoreductase domain"/>
    <property type="match status" value="1"/>
</dbReference>
<accession>A0A0C3AV02</accession>
<gene>
    <name evidence="3" type="ORF">PILCRDRAFT_824998</name>
</gene>
<evidence type="ECO:0000259" key="2">
    <source>
        <dbReference type="Pfam" id="PF00248"/>
    </source>
</evidence>
<dbReference type="InterPro" id="IPR050791">
    <property type="entry name" value="Aldo-Keto_reductase"/>
</dbReference>
<dbReference type="EMBL" id="KN833021">
    <property type="protein sequence ID" value="KIM77768.1"/>
    <property type="molecule type" value="Genomic_DNA"/>
</dbReference>